<accession>A0ABX7VPM1</accession>
<gene>
    <name evidence="7" type="ORF">ERJ70_05895</name>
</gene>
<dbReference type="Gene3D" id="3.40.1050.10">
    <property type="entry name" value="Carbonic anhydrase"/>
    <property type="match status" value="1"/>
</dbReference>
<dbReference type="Pfam" id="PF00484">
    <property type="entry name" value="Pro_CA"/>
    <property type="match status" value="1"/>
</dbReference>
<name>A0ABX7VPM1_9BACI</name>
<evidence type="ECO:0000313" key="8">
    <source>
        <dbReference type="Proteomes" id="UP000665043"/>
    </source>
</evidence>
<dbReference type="PANTHER" id="PTHR43175">
    <property type="entry name" value="CARBONIC ANHYDRASE"/>
    <property type="match status" value="1"/>
</dbReference>
<keyword evidence="8" id="KW-1185">Reference proteome</keyword>
<reference evidence="7 8" key="1">
    <citation type="submission" date="2019-12" db="EMBL/GenBank/DDBJ databases">
        <title>The whole genome sequencing of a strain isolated from a Mars analog, Dalangtan Playa.</title>
        <authorList>
            <person name="Huang T."/>
        </authorList>
    </citation>
    <scope>NUCLEOTIDE SEQUENCE [LARGE SCALE GENOMIC DNA]</scope>
    <source>
        <strain evidence="7 8">DP4-553-S</strain>
    </source>
</reference>
<dbReference type="Proteomes" id="UP000665043">
    <property type="component" value="Chromosome"/>
</dbReference>
<evidence type="ECO:0000256" key="2">
    <source>
        <dbReference type="ARBA" id="ARBA00006217"/>
    </source>
</evidence>
<proteinExistence type="inferred from homology"/>
<dbReference type="RefSeq" id="WP_209367870.1">
    <property type="nucleotide sequence ID" value="NZ_CP046956.1"/>
</dbReference>
<dbReference type="SMART" id="SM00947">
    <property type="entry name" value="Pro_CA"/>
    <property type="match status" value="1"/>
</dbReference>
<organism evidence="7 8">
    <name type="scientific">Sediminibacillus dalangtanensis</name>
    <dbReference type="NCBI Taxonomy" id="2729421"/>
    <lineage>
        <taxon>Bacteria</taxon>
        <taxon>Bacillati</taxon>
        <taxon>Bacillota</taxon>
        <taxon>Bacilli</taxon>
        <taxon>Bacillales</taxon>
        <taxon>Bacillaceae</taxon>
        <taxon>Sediminibacillus</taxon>
    </lineage>
</organism>
<keyword evidence="4" id="KW-0479">Metal-binding</keyword>
<sequence length="187" mass="20691">MKLLEEILAHNEQFVESKDYEKYQTDKFPNKRAVIISCMDTRLVELLPQSMNIGNGDAKVIKTAGAIVADPFGSVMQSILVAVYELKADEVFVVGHHNCGMSSLNAESMLDKVKERGVSEETLTTLEHSGIDLDQFLQGFDRVEDSVKHSVKTIKHHPMLPSDVPVHGLVIAPDTGKLDVVVDGYKK</sequence>
<evidence type="ECO:0000256" key="1">
    <source>
        <dbReference type="ARBA" id="ARBA00001947"/>
    </source>
</evidence>
<evidence type="ECO:0000256" key="5">
    <source>
        <dbReference type="ARBA" id="ARBA00022833"/>
    </source>
</evidence>
<comment type="similarity">
    <text evidence="2">Belongs to the beta-class carbonic anhydrase family.</text>
</comment>
<dbReference type="SUPFAM" id="SSF53056">
    <property type="entry name" value="beta-carbonic anhydrase, cab"/>
    <property type="match status" value="1"/>
</dbReference>
<comment type="catalytic activity">
    <reaction evidence="6">
        <text>hydrogencarbonate + H(+) = CO2 + H2O</text>
        <dbReference type="Rhea" id="RHEA:10748"/>
        <dbReference type="ChEBI" id="CHEBI:15377"/>
        <dbReference type="ChEBI" id="CHEBI:15378"/>
        <dbReference type="ChEBI" id="CHEBI:16526"/>
        <dbReference type="ChEBI" id="CHEBI:17544"/>
        <dbReference type="EC" id="4.2.1.1"/>
    </reaction>
</comment>
<comment type="cofactor">
    <cofactor evidence="1">
        <name>Zn(2+)</name>
        <dbReference type="ChEBI" id="CHEBI:29105"/>
    </cofactor>
</comment>
<dbReference type="EMBL" id="CP046956">
    <property type="protein sequence ID" value="QTM98872.1"/>
    <property type="molecule type" value="Genomic_DNA"/>
</dbReference>
<evidence type="ECO:0000313" key="7">
    <source>
        <dbReference type="EMBL" id="QTM98872.1"/>
    </source>
</evidence>
<dbReference type="EC" id="4.2.1.1" evidence="3"/>
<evidence type="ECO:0000256" key="3">
    <source>
        <dbReference type="ARBA" id="ARBA00012925"/>
    </source>
</evidence>
<evidence type="ECO:0000256" key="4">
    <source>
        <dbReference type="ARBA" id="ARBA00022723"/>
    </source>
</evidence>
<dbReference type="PANTHER" id="PTHR43175:SF3">
    <property type="entry name" value="CARBON DISULFIDE HYDROLASE"/>
    <property type="match status" value="1"/>
</dbReference>
<protein>
    <recommendedName>
        <fullName evidence="3">carbonic anhydrase</fullName>
        <ecNumber evidence="3">4.2.1.1</ecNumber>
    </recommendedName>
</protein>
<dbReference type="InterPro" id="IPR001765">
    <property type="entry name" value="Carbonic_anhydrase"/>
</dbReference>
<evidence type="ECO:0000256" key="6">
    <source>
        <dbReference type="ARBA" id="ARBA00048348"/>
    </source>
</evidence>
<keyword evidence="5" id="KW-0862">Zinc</keyword>
<dbReference type="CDD" id="cd03379">
    <property type="entry name" value="beta_CA_cladeD"/>
    <property type="match status" value="1"/>
</dbReference>
<dbReference type="InterPro" id="IPR036874">
    <property type="entry name" value="Carbonic_anhydrase_sf"/>
</dbReference>